<evidence type="ECO:0000313" key="6">
    <source>
        <dbReference type="EMBL" id="KIW11276.1"/>
    </source>
</evidence>
<dbReference type="SMART" id="SM00822">
    <property type="entry name" value="PKS_KR"/>
    <property type="match status" value="1"/>
</dbReference>
<dbReference type="InterPro" id="IPR002347">
    <property type="entry name" value="SDR_fam"/>
</dbReference>
<organism evidence="6 7">
    <name type="scientific">Exophiala spinifera</name>
    <dbReference type="NCBI Taxonomy" id="91928"/>
    <lineage>
        <taxon>Eukaryota</taxon>
        <taxon>Fungi</taxon>
        <taxon>Dikarya</taxon>
        <taxon>Ascomycota</taxon>
        <taxon>Pezizomycotina</taxon>
        <taxon>Eurotiomycetes</taxon>
        <taxon>Chaetothyriomycetidae</taxon>
        <taxon>Chaetothyriales</taxon>
        <taxon>Herpotrichiellaceae</taxon>
        <taxon>Exophiala</taxon>
    </lineage>
</organism>
<dbReference type="Gene3D" id="3.40.50.720">
    <property type="entry name" value="NAD(P)-binding Rossmann-like Domain"/>
    <property type="match status" value="1"/>
</dbReference>
<dbReference type="CDD" id="cd05374">
    <property type="entry name" value="17beta-HSD-like_SDR_c"/>
    <property type="match status" value="1"/>
</dbReference>
<evidence type="ECO:0000259" key="5">
    <source>
        <dbReference type="SMART" id="SM00822"/>
    </source>
</evidence>
<evidence type="ECO:0000256" key="1">
    <source>
        <dbReference type="ARBA" id="ARBA00006484"/>
    </source>
</evidence>
<comment type="similarity">
    <text evidence="1 4">Belongs to the short-chain dehydrogenases/reductases (SDR) family.</text>
</comment>
<evidence type="ECO:0000313" key="7">
    <source>
        <dbReference type="Proteomes" id="UP000053328"/>
    </source>
</evidence>
<evidence type="ECO:0000256" key="4">
    <source>
        <dbReference type="RuleBase" id="RU000363"/>
    </source>
</evidence>
<dbReference type="Pfam" id="PF00106">
    <property type="entry name" value="adh_short"/>
    <property type="match status" value="1"/>
</dbReference>
<dbReference type="PROSITE" id="PS00061">
    <property type="entry name" value="ADH_SHORT"/>
    <property type="match status" value="1"/>
</dbReference>
<reference evidence="6 7" key="1">
    <citation type="submission" date="2015-01" db="EMBL/GenBank/DDBJ databases">
        <title>The Genome Sequence of Exophiala spinifera CBS89968.</title>
        <authorList>
            <consortium name="The Broad Institute Genomics Platform"/>
            <person name="Cuomo C."/>
            <person name="de Hoog S."/>
            <person name="Gorbushina A."/>
            <person name="Stielow B."/>
            <person name="Teixiera M."/>
            <person name="Abouelleil A."/>
            <person name="Chapman S.B."/>
            <person name="Priest M."/>
            <person name="Young S.K."/>
            <person name="Wortman J."/>
            <person name="Nusbaum C."/>
            <person name="Birren B."/>
        </authorList>
    </citation>
    <scope>NUCLEOTIDE SEQUENCE [LARGE SCALE GENOMIC DNA]</scope>
    <source>
        <strain evidence="6 7">CBS 89968</strain>
    </source>
</reference>
<feature type="domain" description="Ketoreductase" evidence="5">
    <location>
        <begin position="3"/>
        <end position="187"/>
    </location>
</feature>
<keyword evidence="3" id="KW-0560">Oxidoreductase</keyword>
<evidence type="ECO:0000256" key="2">
    <source>
        <dbReference type="ARBA" id="ARBA00022857"/>
    </source>
</evidence>
<dbReference type="InterPro" id="IPR051911">
    <property type="entry name" value="SDR_oxidoreductase"/>
</dbReference>
<dbReference type="VEuPathDB" id="FungiDB:PV08_10576"/>
<dbReference type="PRINTS" id="PR00081">
    <property type="entry name" value="GDHRDH"/>
</dbReference>
<dbReference type="GeneID" id="27337659"/>
<dbReference type="RefSeq" id="XP_016231492.1">
    <property type="nucleotide sequence ID" value="XM_016384890.1"/>
</dbReference>
<dbReference type="OrthoDB" id="1274115at2759"/>
<keyword evidence="7" id="KW-1185">Reference proteome</keyword>
<dbReference type="GO" id="GO:0016491">
    <property type="term" value="F:oxidoreductase activity"/>
    <property type="evidence" value="ECO:0007669"/>
    <property type="project" value="UniProtKB-KW"/>
</dbReference>
<gene>
    <name evidence="6" type="ORF">PV08_10576</name>
</gene>
<dbReference type="PRINTS" id="PR00080">
    <property type="entry name" value="SDRFAMILY"/>
</dbReference>
<protein>
    <recommendedName>
        <fullName evidence="5">Ketoreductase domain-containing protein</fullName>
    </recommendedName>
</protein>
<evidence type="ECO:0000256" key="3">
    <source>
        <dbReference type="ARBA" id="ARBA00023002"/>
    </source>
</evidence>
<dbReference type="PANTHER" id="PTHR43976:SF16">
    <property type="entry name" value="SHORT-CHAIN DEHYDROGENASE_REDUCTASE FAMILY PROTEIN"/>
    <property type="match status" value="1"/>
</dbReference>
<dbReference type="SUPFAM" id="SSF51735">
    <property type="entry name" value="NAD(P)-binding Rossmann-fold domains"/>
    <property type="match status" value="1"/>
</dbReference>
<proteinExistence type="inferred from homology"/>
<keyword evidence="2" id="KW-0521">NADP</keyword>
<dbReference type="HOGENOM" id="CLU_010194_2_9_1"/>
<dbReference type="AlphaFoldDB" id="A0A0D1Y8F4"/>
<dbReference type="PANTHER" id="PTHR43976">
    <property type="entry name" value="SHORT CHAIN DEHYDROGENASE"/>
    <property type="match status" value="1"/>
</dbReference>
<dbReference type="InterPro" id="IPR057326">
    <property type="entry name" value="KR_dom"/>
</dbReference>
<dbReference type="InterPro" id="IPR020904">
    <property type="entry name" value="Sc_DH/Rdtase_CS"/>
</dbReference>
<name>A0A0D1Y8F4_9EURO</name>
<dbReference type="InterPro" id="IPR036291">
    <property type="entry name" value="NAD(P)-bd_dom_sf"/>
</dbReference>
<dbReference type="Proteomes" id="UP000053328">
    <property type="component" value="Unassembled WGS sequence"/>
</dbReference>
<sequence>MAKTWLITGSSSGFGLSLARYLLAHGQNVIATSRNPSKTPDLVREIQSNTRGRWVTLDVTSPGQKVAKVIEDAWKEFDGIDVLINNAGYSILGAAEEIPEDQAKAQFEVNFWGAIRATQSILPLMRSRNSGTIVNISSIAGIDALPTCAIYAGSKFALEAWSESLSREVASLGLRVLIVEPGAFKTNFLSKDAALVVEPSEAYKSTAVGSVLEKLHKLDGQQQGDPGKAARVIFELVTNTGVGVGKENFLRVPLGPDCFSRFTETCRRRQENLDAMEEIAKSTNVNA</sequence>
<dbReference type="EMBL" id="KN847499">
    <property type="protein sequence ID" value="KIW11276.1"/>
    <property type="molecule type" value="Genomic_DNA"/>
</dbReference>
<dbReference type="STRING" id="91928.A0A0D1Y8F4"/>
<accession>A0A0D1Y8F4</accession>